<dbReference type="InterPro" id="IPR036259">
    <property type="entry name" value="MFS_trans_sf"/>
</dbReference>
<feature type="region of interest" description="Disordered" evidence="7">
    <location>
        <begin position="1"/>
        <end position="40"/>
    </location>
</feature>
<dbReference type="PRINTS" id="PR01036">
    <property type="entry name" value="TCRTETB"/>
</dbReference>
<accession>A0A6A7XZJ8</accession>
<proteinExistence type="predicted"/>
<comment type="caution">
    <text evidence="10">The sequence shown here is derived from an EMBL/GenBank/DDBJ whole genome shotgun (WGS) entry which is preliminary data.</text>
</comment>
<name>A0A6A7XZJ8_9HYPH</name>
<sequence>MKQSDATDVEAPGSAPISGAATPAVHGSGPHGRAAGRGPGGAPAARWTGIALALAMLLASLGTSIANIALPALAAAFAAPFAAVQPVVVAYLGALTIAVLVAGRLGDARGLKPMLVAGLAVFGLASLACALAPSLSLLVAARALQGIGAAFMMTLAMALMRQMADPAQVGRAMGLLGTVSALGTALGPALGGLLIPLAGWRGVFAVLVPLAALAFGLAVTTLPAGSSAAKAGAARPRGTLDRALAANLAVNLMVAAVMMTTLVVGPFYLALGLALTATQVGLVMTAGPIVSIVTGVPAGRLVDRWGSVSVLRLGLALLGVGAGLLAVLPEALGVTGYLAAILVLTPGYQLFQAANNTAALGTVAAERRGTVSGLLTLSRNLGLIAGASAMGAVFAVGVGTADFARASPAAIAHGLRLTFLVSVGLMVISGGLVAGSRAARPTRL</sequence>
<evidence type="ECO:0000256" key="6">
    <source>
        <dbReference type="ARBA" id="ARBA00023136"/>
    </source>
</evidence>
<evidence type="ECO:0000256" key="3">
    <source>
        <dbReference type="ARBA" id="ARBA00022475"/>
    </source>
</evidence>
<feature type="transmembrane region" description="Helical" evidence="8">
    <location>
        <begin position="334"/>
        <end position="351"/>
    </location>
</feature>
<feature type="transmembrane region" description="Helical" evidence="8">
    <location>
        <begin position="47"/>
        <end position="70"/>
    </location>
</feature>
<dbReference type="Pfam" id="PF07690">
    <property type="entry name" value="MFS_1"/>
    <property type="match status" value="1"/>
</dbReference>
<comment type="subcellular location">
    <subcellularLocation>
        <location evidence="1">Cell membrane</location>
        <topology evidence="1">Multi-pass membrane protein</topology>
    </subcellularLocation>
</comment>
<dbReference type="CDD" id="cd17321">
    <property type="entry name" value="MFS_MMR_MDR_like"/>
    <property type="match status" value="1"/>
</dbReference>
<gene>
    <name evidence="10" type="ORF">F0357_00500</name>
</gene>
<evidence type="ECO:0000256" key="8">
    <source>
        <dbReference type="SAM" id="Phobius"/>
    </source>
</evidence>
<evidence type="ECO:0000256" key="7">
    <source>
        <dbReference type="SAM" id="MobiDB-lite"/>
    </source>
</evidence>
<dbReference type="GO" id="GO:0022857">
    <property type="term" value="F:transmembrane transporter activity"/>
    <property type="evidence" value="ECO:0007669"/>
    <property type="project" value="InterPro"/>
</dbReference>
<keyword evidence="4 8" id="KW-0812">Transmembrane</keyword>
<keyword evidence="11" id="KW-1185">Reference proteome</keyword>
<protein>
    <submittedName>
        <fullName evidence="10">MFS transporter</fullName>
    </submittedName>
</protein>
<feature type="transmembrane region" description="Helical" evidence="8">
    <location>
        <begin position="76"/>
        <end position="102"/>
    </location>
</feature>
<dbReference type="PANTHER" id="PTHR42718">
    <property type="entry name" value="MAJOR FACILITATOR SUPERFAMILY MULTIDRUG TRANSPORTER MFSC"/>
    <property type="match status" value="1"/>
</dbReference>
<reference evidence="10 11" key="1">
    <citation type="submission" date="2019-09" db="EMBL/GenBank/DDBJ databases">
        <title>Segnochrobactrum spirostomi gen. nov., sp. nov., isolated from the ciliate Spirostomum cf. yagiui and description of a novel family, Segnochrobactraceae fam. nov. within the order Rhizobiales of the class Alphaproteobacteria.</title>
        <authorList>
            <person name="Akter S."/>
            <person name="Shazib S.U.A."/>
            <person name="Shin M.K."/>
        </authorList>
    </citation>
    <scope>NUCLEOTIDE SEQUENCE [LARGE SCALE GENOMIC DNA]</scope>
    <source>
        <strain evidence="10 11">Sp-1</strain>
    </source>
</reference>
<dbReference type="SUPFAM" id="SSF103473">
    <property type="entry name" value="MFS general substrate transporter"/>
    <property type="match status" value="1"/>
</dbReference>
<dbReference type="InterPro" id="IPR020846">
    <property type="entry name" value="MFS_dom"/>
</dbReference>
<keyword evidence="6 8" id="KW-0472">Membrane</keyword>
<evidence type="ECO:0000313" key="11">
    <source>
        <dbReference type="Proteomes" id="UP000332515"/>
    </source>
</evidence>
<dbReference type="Proteomes" id="UP000332515">
    <property type="component" value="Unassembled WGS sequence"/>
</dbReference>
<evidence type="ECO:0000256" key="1">
    <source>
        <dbReference type="ARBA" id="ARBA00004651"/>
    </source>
</evidence>
<feature type="domain" description="Major facilitator superfamily (MFS) profile" evidence="9">
    <location>
        <begin position="48"/>
        <end position="441"/>
    </location>
</feature>
<feature type="transmembrane region" description="Helical" evidence="8">
    <location>
        <begin position="203"/>
        <end position="224"/>
    </location>
</feature>
<feature type="transmembrane region" description="Helical" evidence="8">
    <location>
        <begin position="310"/>
        <end position="328"/>
    </location>
</feature>
<feature type="transmembrane region" description="Helical" evidence="8">
    <location>
        <begin position="139"/>
        <end position="160"/>
    </location>
</feature>
<evidence type="ECO:0000256" key="4">
    <source>
        <dbReference type="ARBA" id="ARBA00022692"/>
    </source>
</evidence>
<keyword evidence="5 8" id="KW-1133">Transmembrane helix</keyword>
<dbReference type="PROSITE" id="PS50850">
    <property type="entry name" value="MFS"/>
    <property type="match status" value="1"/>
</dbReference>
<dbReference type="InterPro" id="IPR011701">
    <property type="entry name" value="MFS"/>
</dbReference>
<feature type="transmembrane region" description="Helical" evidence="8">
    <location>
        <begin position="413"/>
        <end position="434"/>
    </location>
</feature>
<evidence type="ECO:0000259" key="9">
    <source>
        <dbReference type="PROSITE" id="PS50850"/>
    </source>
</evidence>
<keyword evidence="2" id="KW-0813">Transport</keyword>
<dbReference type="AlphaFoldDB" id="A0A6A7XZJ8"/>
<feature type="transmembrane region" description="Helical" evidence="8">
    <location>
        <begin position="244"/>
        <end position="271"/>
    </location>
</feature>
<feature type="transmembrane region" description="Helical" evidence="8">
    <location>
        <begin position="277"/>
        <end position="298"/>
    </location>
</feature>
<evidence type="ECO:0000256" key="2">
    <source>
        <dbReference type="ARBA" id="ARBA00022448"/>
    </source>
</evidence>
<keyword evidence="3" id="KW-1003">Cell membrane</keyword>
<feature type="transmembrane region" description="Helical" evidence="8">
    <location>
        <begin position="172"/>
        <end position="197"/>
    </location>
</feature>
<dbReference type="EMBL" id="VWNA01000001">
    <property type="protein sequence ID" value="MQT11179.1"/>
    <property type="molecule type" value="Genomic_DNA"/>
</dbReference>
<feature type="transmembrane region" description="Helical" evidence="8">
    <location>
        <begin position="381"/>
        <end position="401"/>
    </location>
</feature>
<dbReference type="PANTHER" id="PTHR42718:SF46">
    <property type="entry name" value="BLR6921 PROTEIN"/>
    <property type="match status" value="1"/>
</dbReference>
<dbReference type="Gene3D" id="1.20.1720.10">
    <property type="entry name" value="Multidrug resistance protein D"/>
    <property type="match status" value="1"/>
</dbReference>
<evidence type="ECO:0000256" key="5">
    <source>
        <dbReference type="ARBA" id="ARBA00022989"/>
    </source>
</evidence>
<feature type="transmembrane region" description="Helical" evidence="8">
    <location>
        <begin position="114"/>
        <end position="133"/>
    </location>
</feature>
<organism evidence="10 11">
    <name type="scientific">Segnochrobactrum spirostomi</name>
    <dbReference type="NCBI Taxonomy" id="2608987"/>
    <lineage>
        <taxon>Bacteria</taxon>
        <taxon>Pseudomonadati</taxon>
        <taxon>Pseudomonadota</taxon>
        <taxon>Alphaproteobacteria</taxon>
        <taxon>Hyphomicrobiales</taxon>
        <taxon>Segnochrobactraceae</taxon>
        <taxon>Segnochrobactrum</taxon>
    </lineage>
</organism>
<dbReference type="GO" id="GO:0016020">
    <property type="term" value="C:membrane"/>
    <property type="evidence" value="ECO:0007669"/>
    <property type="project" value="UniProtKB-SubCell"/>
</dbReference>
<evidence type="ECO:0000313" key="10">
    <source>
        <dbReference type="EMBL" id="MQT11179.1"/>
    </source>
</evidence>